<keyword evidence="12" id="KW-1185">Reference proteome</keyword>
<feature type="domain" description="Glycoside hydrolase family 31 TIM barrel" evidence="7">
    <location>
        <begin position="527"/>
        <end position="900"/>
    </location>
</feature>
<evidence type="ECO:0000256" key="6">
    <source>
        <dbReference type="SAM" id="MobiDB-lite"/>
    </source>
</evidence>
<organism evidence="11 12">
    <name type="scientific">Cuscuta campestris</name>
    <dbReference type="NCBI Taxonomy" id="132261"/>
    <lineage>
        <taxon>Eukaryota</taxon>
        <taxon>Viridiplantae</taxon>
        <taxon>Streptophyta</taxon>
        <taxon>Embryophyta</taxon>
        <taxon>Tracheophyta</taxon>
        <taxon>Spermatophyta</taxon>
        <taxon>Magnoliopsida</taxon>
        <taxon>eudicotyledons</taxon>
        <taxon>Gunneridae</taxon>
        <taxon>Pentapetalae</taxon>
        <taxon>asterids</taxon>
        <taxon>lamiids</taxon>
        <taxon>Solanales</taxon>
        <taxon>Convolvulaceae</taxon>
        <taxon>Cuscuteae</taxon>
        <taxon>Cuscuta</taxon>
        <taxon>Cuscuta subgen. Grammica</taxon>
        <taxon>Cuscuta sect. Cleistogrammica</taxon>
    </lineage>
</organism>
<dbReference type="GO" id="GO:0030246">
    <property type="term" value="F:carbohydrate binding"/>
    <property type="evidence" value="ECO:0007669"/>
    <property type="project" value="InterPro"/>
</dbReference>
<reference evidence="11 12" key="1">
    <citation type="submission" date="2018-04" db="EMBL/GenBank/DDBJ databases">
        <authorList>
            <person name="Vogel A."/>
        </authorList>
    </citation>
    <scope>NUCLEOTIDE SEQUENCE [LARGE SCALE GENOMIC DNA]</scope>
</reference>
<feature type="compositionally biased region" description="Basic and acidic residues" evidence="6">
    <location>
        <begin position="68"/>
        <end position="81"/>
    </location>
</feature>
<keyword evidence="3" id="KW-0378">Hydrolase</keyword>
<dbReference type="Pfam" id="PF21365">
    <property type="entry name" value="Glyco_hydro_31_3rd"/>
    <property type="match status" value="1"/>
</dbReference>
<dbReference type="Gene3D" id="2.60.40.1180">
    <property type="entry name" value="Golgi alpha-mannosidase II"/>
    <property type="match status" value="2"/>
</dbReference>
<keyword evidence="4" id="KW-0325">Glycoprotein</keyword>
<feature type="domain" description="Retrotransposon Copia-like N-terminal" evidence="9">
    <location>
        <begin position="25"/>
        <end position="63"/>
    </location>
</feature>
<evidence type="ECO:0000256" key="2">
    <source>
        <dbReference type="ARBA" id="ARBA00022729"/>
    </source>
</evidence>
<evidence type="ECO:0000259" key="9">
    <source>
        <dbReference type="Pfam" id="PF14244"/>
    </source>
</evidence>
<dbReference type="SUPFAM" id="SSF51011">
    <property type="entry name" value="Glycosyl hydrolase domain"/>
    <property type="match status" value="1"/>
</dbReference>
<dbReference type="Pfam" id="PF14223">
    <property type="entry name" value="Retrotran_gag_2"/>
    <property type="match status" value="1"/>
</dbReference>
<dbReference type="InterPro" id="IPR048395">
    <property type="entry name" value="Glyco_hydro_31_C"/>
</dbReference>
<dbReference type="Pfam" id="PF01055">
    <property type="entry name" value="Glyco_hydro_31_2nd"/>
    <property type="match status" value="1"/>
</dbReference>
<name>A0A484LP95_9ASTE</name>
<dbReference type="CDD" id="cd14752">
    <property type="entry name" value="GH31_N"/>
    <property type="match status" value="1"/>
</dbReference>
<dbReference type="FunFam" id="2.60.40.1180:FF:000044">
    <property type="entry name" value="Alpha-glucosidase 1"/>
    <property type="match status" value="1"/>
</dbReference>
<gene>
    <name evidence="11" type="ORF">CCAM_LOCUS19863</name>
</gene>
<dbReference type="Pfam" id="PF14244">
    <property type="entry name" value="Retrotran_gag_3"/>
    <property type="match status" value="1"/>
</dbReference>
<dbReference type="PANTHER" id="PTHR22762:SF127">
    <property type="entry name" value="ALPHA-XYLOSIDASE 1-RELATED"/>
    <property type="match status" value="1"/>
</dbReference>
<dbReference type="SUPFAM" id="SSF74650">
    <property type="entry name" value="Galactose mutarotase-like"/>
    <property type="match status" value="1"/>
</dbReference>
<dbReference type="GO" id="GO:0005975">
    <property type="term" value="P:carbohydrate metabolic process"/>
    <property type="evidence" value="ECO:0007669"/>
    <property type="project" value="InterPro"/>
</dbReference>
<evidence type="ECO:0000256" key="1">
    <source>
        <dbReference type="ARBA" id="ARBA00007806"/>
    </source>
</evidence>
<dbReference type="Pfam" id="PF13802">
    <property type="entry name" value="Gal_mutarotas_2"/>
    <property type="match status" value="1"/>
</dbReference>
<feature type="region of interest" description="Disordered" evidence="6">
    <location>
        <begin position="64"/>
        <end position="85"/>
    </location>
</feature>
<dbReference type="CDD" id="cd06602">
    <property type="entry name" value="GH31_MGAM_SI_GAA"/>
    <property type="match status" value="1"/>
</dbReference>
<protein>
    <submittedName>
        <fullName evidence="11">Uncharacterized protein</fullName>
    </submittedName>
</protein>
<accession>A0A484LP95</accession>
<dbReference type="InterPro" id="IPR013780">
    <property type="entry name" value="Glyco_hydro_b"/>
</dbReference>
<dbReference type="Proteomes" id="UP000595140">
    <property type="component" value="Unassembled WGS sequence"/>
</dbReference>
<evidence type="ECO:0000256" key="3">
    <source>
        <dbReference type="ARBA" id="ARBA00022801"/>
    </source>
</evidence>
<sequence length="1171" mass="130629">MASVSSDPMDRLPTGLKLFVRNLQSLTPVKLDDTNYPSWSATVRANLLAHRLLGYVDGSEPSPPSLILDEKAASPGKDEPPVMKPNPAYESWRIVDAQIRAYLLAIVSPTVQTHIHALPTSLAIWNHLEQRYNSLSRTHIFQLKERLHGVTKGTDSMQSYLDTVLTIVSSLKLAHEEISEQDIILCVLRGLPADYASLKQNIRTNIATVTFNQNTLAAKCLSLAMDSSFPPFFSSTISLSLVLILCLSGFDFAYAAQPKKVKIGQGYRLVSLSEFPDGALLGELLVNKPNSIYGPDIPHLQFYVKHESEKSLRVHITDAEKQRWEVPYELLPREKPPSLKQSFGTGLRKKPVPLGVSEYSGNELIFSFSANPFSFAVKRKSNGDTLFNSSSDRSDPYSGLVFKDQYLEISTKLAGDASLYGLGESTKPHGIKLHPNDAFTLYTTDQSAINLNMDLYGSHPMYMDLRNVDGDAYAHAVLLLNSNGMDVSYTGTSLTYKVIGGVLDFYFFSGPSPLDVVDQYTAFIGRPAAMPYWSFGFHQCRWGYHNLSVLEDVVDNYQKAKIPLDVIWNDDDHMDGKKIFTLNPVNYPRPQTLAFLSKIHAQGMKYIVIVDPGIGVNKSYGVYQRGIANDVFIKYKGKPYVAQVWPGAVNFPDFLNPKTVQWWVDEIHRFHDLLPVDGLWLDMNEVSNFCTGLCTLPEGRICPNGTGPGWICCLDCKNVTKTRWDDPPYKINASGIEAPIGYKTIATSAEHHNGVLEYDAHSIYGFSETVATHRGLESLESKRPFILTRSTFVGSGHYAAHWTGDNKATWEDLKYSISTMLEFGMYGVPMVGSDICGFYPPPTEELCNRWIELGAFYPFSRDHANYYSPRQELYQWETVAESGRNALGMRYRLLPYLYTLNYEAHTTGAPIARPLFFTFPMFTELYGLSTQFLLGKSIMISPVLEPGKTEVNAMFPPGTWYDMFNMTQAIVVEEQTQEVVLDAPLHAINVHLYQNAIVPMQRGGLRTKEARDTPFTLVVAFPFGASASDDEVQALGTLFLDEDELPEMKLGNGQSTLVSFCATAGGGTVNVSSEVQEGDYALRKGWIIERVTVLGVNPMREGFRLEVDGAEVVDTSKVRFSTAEHANYGEAREEDEEEGGQKKKNVMLEISGLELLVGKNFCMSWKVGITN</sequence>
<dbReference type="PROSITE" id="PS00129">
    <property type="entry name" value="GLYCOSYL_HYDROL_F31_1"/>
    <property type="match status" value="1"/>
</dbReference>
<evidence type="ECO:0000259" key="10">
    <source>
        <dbReference type="Pfam" id="PF21365"/>
    </source>
</evidence>
<dbReference type="EMBL" id="OOIL02001777">
    <property type="protein sequence ID" value="VFQ78087.1"/>
    <property type="molecule type" value="Genomic_DNA"/>
</dbReference>
<keyword evidence="5" id="KW-0326">Glycosidase</keyword>
<dbReference type="FunFam" id="3.20.20.80:FF:000016">
    <property type="entry name" value="Maltase-glucoamylase, intestinal"/>
    <property type="match status" value="1"/>
</dbReference>
<comment type="similarity">
    <text evidence="1">Belongs to the glycosyl hydrolase 31 family.</text>
</comment>
<dbReference type="PANTHER" id="PTHR22762">
    <property type="entry name" value="ALPHA-GLUCOSIDASE"/>
    <property type="match status" value="1"/>
</dbReference>
<dbReference type="SUPFAM" id="SSF51445">
    <property type="entry name" value="(Trans)glycosidases"/>
    <property type="match status" value="1"/>
</dbReference>
<feature type="domain" description="Glycoside hydrolase family 31 N-terminal" evidence="8">
    <location>
        <begin position="349"/>
        <end position="482"/>
    </location>
</feature>
<dbReference type="AlphaFoldDB" id="A0A484LP95"/>
<dbReference type="Gene3D" id="3.20.20.80">
    <property type="entry name" value="Glycosidases"/>
    <property type="match status" value="1"/>
</dbReference>
<dbReference type="Gene3D" id="2.60.40.1760">
    <property type="entry name" value="glycosyl hydrolase (family 31)"/>
    <property type="match status" value="1"/>
</dbReference>
<evidence type="ECO:0000256" key="5">
    <source>
        <dbReference type="ARBA" id="ARBA00023295"/>
    </source>
</evidence>
<feature type="domain" description="Glycosyl hydrolase family 31 C-terminal" evidence="10">
    <location>
        <begin position="908"/>
        <end position="998"/>
    </location>
</feature>
<evidence type="ECO:0000256" key="4">
    <source>
        <dbReference type="ARBA" id="ARBA00023180"/>
    </source>
</evidence>
<dbReference type="InterPro" id="IPR000322">
    <property type="entry name" value="Glyco_hydro_31_TIM"/>
</dbReference>
<dbReference type="InterPro" id="IPR030458">
    <property type="entry name" value="Glyco_hydro_31_AS"/>
</dbReference>
<evidence type="ECO:0000259" key="8">
    <source>
        <dbReference type="Pfam" id="PF13802"/>
    </source>
</evidence>
<keyword evidence="2" id="KW-0732">Signal</keyword>
<dbReference type="InterPro" id="IPR029472">
    <property type="entry name" value="Copia-like_N"/>
</dbReference>
<evidence type="ECO:0000313" key="11">
    <source>
        <dbReference type="EMBL" id="VFQ78087.1"/>
    </source>
</evidence>
<dbReference type="InterPro" id="IPR011013">
    <property type="entry name" value="Gal_mutarotase_sf_dom"/>
</dbReference>
<dbReference type="InterPro" id="IPR017853">
    <property type="entry name" value="GH"/>
</dbReference>
<proteinExistence type="inferred from homology"/>
<evidence type="ECO:0000259" key="7">
    <source>
        <dbReference type="Pfam" id="PF01055"/>
    </source>
</evidence>
<dbReference type="GO" id="GO:0004553">
    <property type="term" value="F:hydrolase activity, hydrolyzing O-glycosyl compounds"/>
    <property type="evidence" value="ECO:0007669"/>
    <property type="project" value="InterPro"/>
</dbReference>
<evidence type="ECO:0000313" key="12">
    <source>
        <dbReference type="Proteomes" id="UP000595140"/>
    </source>
</evidence>
<dbReference type="OrthoDB" id="5839090at2759"/>
<dbReference type="InterPro" id="IPR025887">
    <property type="entry name" value="Glyco_hydro_31_N_dom"/>
</dbReference>